<gene>
    <name evidence="2" type="ORF">A2257_02695</name>
</gene>
<dbReference type="AlphaFoldDB" id="A0A1F5S4Q7"/>
<reference evidence="2 3" key="1">
    <citation type="journal article" date="2016" name="Nat. Commun.">
        <title>Thousands of microbial genomes shed light on interconnected biogeochemical processes in an aquifer system.</title>
        <authorList>
            <person name="Anantharaman K."/>
            <person name="Brown C.T."/>
            <person name="Hug L.A."/>
            <person name="Sharon I."/>
            <person name="Castelle C.J."/>
            <person name="Probst A.J."/>
            <person name="Thomas B.C."/>
            <person name="Singh A."/>
            <person name="Wilkins M.J."/>
            <person name="Karaoz U."/>
            <person name="Brodie E.L."/>
            <person name="Williams K.H."/>
            <person name="Hubbard S.S."/>
            <person name="Banfield J.F."/>
        </authorList>
    </citation>
    <scope>NUCLEOTIDE SEQUENCE [LARGE SCALE GENOMIC DNA]</scope>
</reference>
<keyword evidence="1" id="KW-0472">Membrane</keyword>
<evidence type="ECO:0000313" key="2">
    <source>
        <dbReference type="EMBL" id="OGF21675.1"/>
    </source>
</evidence>
<name>A0A1F5S4Q7_9BACT</name>
<proteinExistence type="predicted"/>
<keyword evidence="1" id="KW-1133">Transmembrane helix</keyword>
<accession>A0A1F5S4Q7</accession>
<sequence>MYNMTKNNQGFSNSLIAIIVAVALVGAGVIFYYKKDAVNILLDMERTEEQDAIKKIIDEKIEAENNSPIEENLKKISAPKEAEDLESIFKQLFSDKYSAIMEDINITISKRDATHVWGSVRFAEAVGGGWFLGYKGEEEWIIVQDGNGTISCETIEPYGFSADMVPECVTAGGELITR</sequence>
<organism evidence="2 3">
    <name type="scientific">Candidatus Falkowbacteria bacterium RIFOXYA2_FULL_38_12</name>
    <dbReference type="NCBI Taxonomy" id="1797993"/>
    <lineage>
        <taxon>Bacteria</taxon>
        <taxon>Candidatus Falkowiibacteriota</taxon>
    </lineage>
</organism>
<evidence type="ECO:0000313" key="3">
    <source>
        <dbReference type="Proteomes" id="UP000177407"/>
    </source>
</evidence>
<comment type="caution">
    <text evidence="2">The sequence shown here is derived from an EMBL/GenBank/DDBJ whole genome shotgun (WGS) entry which is preliminary data.</text>
</comment>
<dbReference type="Proteomes" id="UP000177407">
    <property type="component" value="Unassembled WGS sequence"/>
</dbReference>
<evidence type="ECO:0000256" key="1">
    <source>
        <dbReference type="SAM" id="Phobius"/>
    </source>
</evidence>
<protein>
    <submittedName>
        <fullName evidence="2">Uncharacterized protein</fullName>
    </submittedName>
</protein>
<dbReference type="EMBL" id="MFGA01000002">
    <property type="protein sequence ID" value="OGF21675.1"/>
    <property type="molecule type" value="Genomic_DNA"/>
</dbReference>
<keyword evidence="1" id="KW-0812">Transmembrane</keyword>
<feature type="transmembrane region" description="Helical" evidence="1">
    <location>
        <begin position="12"/>
        <end position="33"/>
    </location>
</feature>